<dbReference type="InterPro" id="IPR029058">
    <property type="entry name" value="AB_hydrolase_fold"/>
</dbReference>
<evidence type="ECO:0000256" key="6">
    <source>
        <dbReference type="ARBA" id="ARBA00022801"/>
    </source>
</evidence>
<dbReference type="EMBL" id="JAHUTI010049762">
    <property type="protein sequence ID" value="MED6248066.1"/>
    <property type="molecule type" value="Genomic_DNA"/>
</dbReference>
<dbReference type="PANTHER" id="PTHR10061:SF0">
    <property type="entry name" value="S-FORMYLGLUTATHIONE HYDROLASE"/>
    <property type="match status" value="1"/>
</dbReference>
<organism evidence="8 9">
    <name type="scientific">Ataeniobius toweri</name>
    <dbReference type="NCBI Taxonomy" id="208326"/>
    <lineage>
        <taxon>Eukaryota</taxon>
        <taxon>Metazoa</taxon>
        <taxon>Chordata</taxon>
        <taxon>Craniata</taxon>
        <taxon>Vertebrata</taxon>
        <taxon>Euteleostomi</taxon>
        <taxon>Actinopterygii</taxon>
        <taxon>Neopterygii</taxon>
        <taxon>Teleostei</taxon>
        <taxon>Neoteleostei</taxon>
        <taxon>Acanthomorphata</taxon>
        <taxon>Ovalentaria</taxon>
        <taxon>Atherinomorphae</taxon>
        <taxon>Cyprinodontiformes</taxon>
        <taxon>Goodeidae</taxon>
        <taxon>Ataeniobius</taxon>
    </lineage>
</organism>
<dbReference type="NCBIfam" id="TIGR02821">
    <property type="entry name" value="fghA_ester_D"/>
    <property type="match status" value="1"/>
</dbReference>
<dbReference type="PANTHER" id="PTHR10061">
    <property type="entry name" value="S-FORMYLGLUTATHIONE HYDROLASE"/>
    <property type="match status" value="1"/>
</dbReference>
<dbReference type="Pfam" id="PF00756">
    <property type="entry name" value="Esterase"/>
    <property type="match status" value="1"/>
</dbReference>
<name>A0ABU7BCA7_9TELE</name>
<comment type="caution">
    <text evidence="8">The sequence shown here is derived from an EMBL/GenBank/DDBJ whole genome shotgun (WGS) entry which is preliminary data.</text>
</comment>
<dbReference type="Gene3D" id="3.40.50.1820">
    <property type="entry name" value="alpha/beta hydrolase"/>
    <property type="match status" value="1"/>
</dbReference>
<comment type="subcellular location">
    <subcellularLocation>
        <location evidence="7">Cytoplasm</location>
    </subcellularLocation>
</comment>
<comment type="function">
    <text evidence="1 7">Serine hydrolase involved in the detoxification of formaldehyde.</text>
</comment>
<keyword evidence="9" id="KW-1185">Reference proteome</keyword>
<evidence type="ECO:0000313" key="9">
    <source>
        <dbReference type="Proteomes" id="UP001345963"/>
    </source>
</evidence>
<accession>A0ABU7BCA7</accession>
<reference evidence="8 9" key="1">
    <citation type="submission" date="2021-07" db="EMBL/GenBank/DDBJ databases">
        <authorList>
            <person name="Palmer J.M."/>
        </authorList>
    </citation>
    <scope>NUCLEOTIDE SEQUENCE [LARGE SCALE GENOMIC DNA]</scope>
    <source>
        <strain evidence="8 9">AT_MEX2019</strain>
        <tissue evidence="8">Muscle</tissue>
    </source>
</reference>
<dbReference type="SUPFAM" id="SSF53474">
    <property type="entry name" value="alpha/beta-Hydrolases"/>
    <property type="match status" value="1"/>
</dbReference>
<gene>
    <name evidence="8" type="ORF">ATANTOWER_025438</name>
</gene>
<dbReference type="InterPro" id="IPR014186">
    <property type="entry name" value="S-formylglutathione_hydrol"/>
</dbReference>
<keyword evidence="6 7" id="KW-0378">Hydrolase</keyword>
<keyword evidence="7" id="KW-0963">Cytoplasm</keyword>
<evidence type="ECO:0000256" key="1">
    <source>
        <dbReference type="ARBA" id="ARBA00002608"/>
    </source>
</evidence>
<evidence type="ECO:0000313" key="8">
    <source>
        <dbReference type="EMBL" id="MED6248066.1"/>
    </source>
</evidence>
<proteinExistence type="inferred from homology"/>
<evidence type="ECO:0000256" key="3">
    <source>
        <dbReference type="ARBA" id="ARBA00012479"/>
    </source>
</evidence>
<comment type="similarity">
    <text evidence="2 7">Belongs to the esterase D family.</text>
</comment>
<sequence>MFLPSSTASHYRPGLRFCVLLKIKKSSRSVRLELRRGRLCDVTTLNYRRSLLLLPRKLANPALCKPSDLLRSAMALTQVSSNKCAGGFQKVYEHDSSELKCKMKFAIYLPPKAETDKCPVFYWLSGLTCTEQNFITKAGSQLAAAEHGIIIVAPDTSPRGCNIEGEDESWDFGTGAGFYVDATQDPWKTNYRMYSYVTEELPKLINANFPTDPDRMSISGHSMGGHGALICALKNPGRYKAVSAFAPICNPMQCPWGQKAFSGYLGADRSTWEAYDATVLAGSYSGPQLDILIDQGRDDQFLSASQLLPDNLIAVCSEKKIPVVFRLQPGYDHSYFFIYSFMNDHIKHHAKYLNA</sequence>
<protein>
    <recommendedName>
        <fullName evidence="4 7">S-formylglutathione hydrolase</fullName>
        <ecNumber evidence="3 7">3.1.2.12</ecNumber>
    </recommendedName>
</protein>
<keyword evidence="5 7" id="KW-0719">Serine esterase</keyword>
<comment type="catalytic activity">
    <reaction evidence="7">
        <text>S-formylglutathione + H2O = formate + glutathione + H(+)</text>
        <dbReference type="Rhea" id="RHEA:14961"/>
        <dbReference type="ChEBI" id="CHEBI:15377"/>
        <dbReference type="ChEBI" id="CHEBI:15378"/>
        <dbReference type="ChEBI" id="CHEBI:15740"/>
        <dbReference type="ChEBI" id="CHEBI:57688"/>
        <dbReference type="ChEBI" id="CHEBI:57925"/>
        <dbReference type="EC" id="3.1.2.12"/>
    </reaction>
</comment>
<dbReference type="InterPro" id="IPR000801">
    <property type="entry name" value="Esterase-like"/>
</dbReference>
<dbReference type="EC" id="3.1.2.12" evidence="3 7"/>
<evidence type="ECO:0000256" key="4">
    <source>
        <dbReference type="ARBA" id="ARBA00016774"/>
    </source>
</evidence>
<evidence type="ECO:0000256" key="5">
    <source>
        <dbReference type="ARBA" id="ARBA00022487"/>
    </source>
</evidence>
<evidence type="ECO:0000256" key="2">
    <source>
        <dbReference type="ARBA" id="ARBA00005622"/>
    </source>
</evidence>
<evidence type="ECO:0000256" key="7">
    <source>
        <dbReference type="RuleBase" id="RU363068"/>
    </source>
</evidence>
<dbReference type="Proteomes" id="UP001345963">
    <property type="component" value="Unassembled WGS sequence"/>
</dbReference>